<dbReference type="Proteomes" id="UP001497453">
    <property type="component" value="Chromosome 1"/>
</dbReference>
<name>A0ABP1CNB0_9APHY</name>
<evidence type="ECO:0000313" key="1">
    <source>
        <dbReference type="EMBL" id="CAL1697175.1"/>
    </source>
</evidence>
<proteinExistence type="predicted"/>
<protein>
    <submittedName>
        <fullName evidence="1">Uncharacterized protein</fullName>
    </submittedName>
</protein>
<reference evidence="2" key="1">
    <citation type="submission" date="2024-04" db="EMBL/GenBank/DDBJ databases">
        <authorList>
            <person name="Shaw F."/>
            <person name="Minotto A."/>
        </authorList>
    </citation>
    <scope>NUCLEOTIDE SEQUENCE [LARGE SCALE GENOMIC DNA]</scope>
</reference>
<sequence length="164" mass="18134">MSPAIVGNPGVPFIRYLPINNGACCGSGTARVTAYLTSKLGGPITDGTDLAQFEALTHDVTSQHTIQLTVLSAFRRISRVGDRGQYSSTATKAVRELSRLRRPIHCLVLLRVRYLSGRVLRRGRSGTWFDLGMSENVAGSTDLCRYESLTVFHLRNWSYLPLHP</sequence>
<keyword evidence="2" id="KW-1185">Reference proteome</keyword>
<accession>A0ABP1CNB0</accession>
<gene>
    <name evidence="1" type="ORF">GFSPODELE1_LOCUS1520</name>
</gene>
<organism evidence="1 2">
    <name type="scientific">Somion occarium</name>
    <dbReference type="NCBI Taxonomy" id="3059160"/>
    <lineage>
        <taxon>Eukaryota</taxon>
        <taxon>Fungi</taxon>
        <taxon>Dikarya</taxon>
        <taxon>Basidiomycota</taxon>
        <taxon>Agaricomycotina</taxon>
        <taxon>Agaricomycetes</taxon>
        <taxon>Polyporales</taxon>
        <taxon>Cerrenaceae</taxon>
        <taxon>Somion</taxon>
    </lineage>
</organism>
<evidence type="ECO:0000313" key="2">
    <source>
        <dbReference type="Proteomes" id="UP001497453"/>
    </source>
</evidence>
<dbReference type="EMBL" id="OZ037944">
    <property type="protein sequence ID" value="CAL1697175.1"/>
    <property type="molecule type" value="Genomic_DNA"/>
</dbReference>